<name>J3SDV3_CROAD</name>
<dbReference type="Gene3D" id="3.10.100.10">
    <property type="entry name" value="Mannose-Binding Protein A, subunit A"/>
    <property type="match status" value="1"/>
</dbReference>
<feature type="chain" id="PRO_5003777635" evidence="7">
    <location>
        <begin position="24"/>
        <end position="165"/>
    </location>
</feature>
<evidence type="ECO:0000256" key="4">
    <source>
        <dbReference type="ARBA" id="ARBA00022656"/>
    </source>
</evidence>
<reference evidence="9" key="1">
    <citation type="journal article" date="2012" name="BMC Genomics">
        <title>The venom-gland transcriptome of the eastern diamondback rattlesnake (Crotalus adamanteus).</title>
        <authorList>
            <person name="Rokyta D.R."/>
            <person name="Lemmon A.R."/>
            <person name="Margres M.J."/>
            <person name="Aronow K."/>
        </authorList>
    </citation>
    <scope>NUCLEOTIDE SEQUENCE</scope>
    <source>
        <tissue evidence="9">Venom gland</tissue>
    </source>
</reference>
<organism evidence="9">
    <name type="scientific">Crotalus adamanteus</name>
    <name type="common">Eastern diamondback rattlesnake</name>
    <dbReference type="NCBI Taxonomy" id="8729"/>
    <lineage>
        <taxon>Eukaryota</taxon>
        <taxon>Metazoa</taxon>
        <taxon>Chordata</taxon>
        <taxon>Craniata</taxon>
        <taxon>Vertebrata</taxon>
        <taxon>Euteleostomi</taxon>
        <taxon>Lepidosauria</taxon>
        <taxon>Squamata</taxon>
        <taxon>Bifurcata</taxon>
        <taxon>Unidentata</taxon>
        <taxon>Episquamata</taxon>
        <taxon>Toxicofera</taxon>
        <taxon>Serpentes</taxon>
        <taxon>Colubroidea</taxon>
        <taxon>Viperidae</taxon>
        <taxon>Crotalinae</taxon>
        <taxon>Crotalus</taxon>
    </lineage>
</organism>
<evidence type="ECO:0000313" key="9">
    <source>
        <dbReference type="EMBL" id="AFJ49171.1"/>
    </source>
</evidence>
<proteinExistence type="evidence at transcript level"/>
<comment type="subcellular location">
    <subcellularLocation>
        <location evidence="1">Secreted</location>
    </subcellularLocation>
</comment>
<evidence type="ECO:0000256" key="6">
    <source>
        <dbReference type="ARBA" id="ARBA00023240"/>
    </source>
</evidence>
<keyword evidence="3" id="KW-0964">Secreted</keyword>
<dbReference type="PROSITE" id="PS50041">
    <property type="entry name" value="C_TYPE_LECTIN_2"/>
    <property type="match status" value="1"/>
</dbReference>
<keyword evidence="4" id="KW-0800">Toxin</keyword>
<sequence length="165" mass="18714">MARLVFVSFGLLVVFLSLSGTGADLKCPPTWSSTRQYCYRPFKQAMTWDDAERFCTEQAKDGHLVSVETSLEASFVHIVLSANAKYLTHYVWIGLRVQNKGQPGPPPQSANGASFSFQPCSSISYENLVDPFQCFMASSRTSHREWLKVDCERQHSFMCKFTRPR</sequence>
<dbReference type="GO" id="GO:0030246">
    <property type="term" value="F:carbohydrate binding"/>
    <property type="evidence" value="ECO:0007669"/>
    <property type="project" value="UniProtKB-KW"/>
</dbReference>
<protein>
    <submittedName>
        <fullName evidence="9">C-type lectin 3f</fullName>
    </submittedName>
</protein>
<accession>J3SDV3</accession>
<dbReference type="EMBL" id="JU173645">
    <property type="protein sequence ID" value="AFJ49171.1"/>
    <property type="molecule type" value="mRNA"/>
</dbReference>
<keyword evidence="6" id="KW-1199">Hemostasis impairing toxin</keyword>
<keyword evidence="5" id="KW-1015">Disulfide bond</keyword>
<evidence type="ECO:0000256" key="1">
    <source>
        <dbReference type="ARBA" id="ARBA00004613"/>
    </source>
</evidence>
<dbReference type="FunFam" id="3.10.100.10:FF:000087">
    <property type="entry name" value="Snaclec rhodocetin subunit delta"/>
    <property type="match status" value="1"/>
</dbReference>
<dbReference type="SMART" id="SM00034">
    <property type="entry name" value="CLECT"/>
    <property type="match status" value="1"/>
</dbReference>
<dbReference type="GO" id="GO:0044477">
    <property type="term" value="P:venom-mediated suppression of platelet aggregation"/>
    <property type="evidence" value="ECO:0007669"/>
    <property type="project" value="UniProtKB-ARBA"/>
</dbReference>
<evidence type="ECO:0000256" key="2">
    <source>
        <dbReference type="ARBA" id="ARBA00006747"/>
    </source>
</evidence>
<dbReference type="Pfam" id="PF00059">
    <property type="entry name" value="Lectin_C"/>
    <property type="match status" value="1"/>
</dbReference>
<evidence type="ECO:0000256" key="7">
    <source>
        <dbReference type="SAM" id="SignalP"/>
    </source>
</evidence>
<keyword evidence="9" id="KW-0430">Lectin</keyword>
<evidence type="ECO:0000259" key="8">
    <source>
        <dbReference type="PROSITE" id="PS50041"/>
    </source>
</evidence>
<dbReference type="InterPro" id="IPR016187">
    <property type="entry name" value="CTDL_fold"/>
</dbReference>
<dbReference type="InterPro" id="IPR016186">
    <property type="entry name" value="C-type_lectin-like/link_sf"/>
</dbReference>
<dbReference type="InterPro" id="IPR001304">
    <property type="entry name" value="C-type_lectin-like"/>
</dbReference>
<keyword evidence="7" id="KW-0732">Signal</keyword>
<feature type="signal peptide" evidence="7">
    <location>
        <begin position="1"/>
        <end position="23"/>
    </location>
</feature>
<dbReference type="AlphaFoldDB" id="J3SDV3"/>
<dbReference type="PANTHER" id="PTHR22803">
    <property type="entry name" value="MANNOSE, PHOSPHOLIPASE, LECTIN RECEPTOR RELATED"/>
    <property type="match status" value="1"/>
</dbReference>
<comment type="similarity">
    <text evidence="2">Belongs to the snaclec family.</text>
</comment>
<dbReference type="GO" id="GO:0090729">
    <property type="term" value="F:toxin activity"/>
    <property type="evidence" value="ECO:0007669"/>
    <property type="project" value="UniProtKB-KW"/>
</dbReference>
<evidence type="ECO:0000256" key="5">
    <source>
        <dbReference type="ARBA" id="ARBA00023157"/>
    </source>
</evidence>
<feature type="domain" description="C-type lectin" evidence="8">
    <location>
        <begin position="34"/>
        <end position="160"/>
    </location>
</feature>
<evidence type="ECO:0000256" key="3">
    <source>
        <dbReference type="ARBA" id="ARBA00022525"/>
    </source>
</evidence>
<dbReference type="GO" id="GO:0005576">
    <property type="term" value="C:extracellular region"/>
    <property type="evidence" value="ECO:0007669"/>
    <property type="project" value="UniProtKB-SubCell"/>
</dbReference>
<dbReference type="SUPFAM" id="SSF56436">
    <property type="entry name" value="C-type lectin-like"/>
    <property type="match status" value="1"/>
</dbReference>
<dbReference type="InterPro" id="IPR050111">
    <property type="entry name" value="C-type_lectin/snaclec_domain"/>
</dbReference>